<dbReference type="NCBIfam" id="TIGR01076">
    <property type="entry name" value="sortase_fam"/>
    <property type="match status" value="1"/>
</dbReference>
<evidence type="ECO:0000256" key="1">
    <source>
        <dbReference type="ARBA" id="ARBA00022670"/>
    </source>
</evidence>
<dbReference type="CDD" id="cd06165">
    <property type="entry name" value="Sortase_A"/>
    <property type="match status" value="1"/>
</dbReference>
<keyword evidence="4" id="KW-1133">Transmembrane helix</keyword>
<proteinExistence type="predicted"/>
<evidence type="ECO:0000256" key="4">
    <source>
        <dbReference type="SAM" id="Phobius"/>
    </source>
</evidence>
<gene>
    <name evidence="5" type="ORF">MOO47_02695</name>
</gene>
<feature type="transmembrane region" description="Helical" evidence="4">
    <location>
        <begin position="6"/>
        <end position="27"/>
    </location>
</feature>
<protein>
    <submittedName>
        <fullName evidence="5">Class A sortase</fullName>
    </submittedName>
</protein>
<evidence type="ECO:0000256" key="2">
    <source>
        <dbReference type="ARBA" id="ARBA00022801"/>
    </source>
</evidence>
<accession>A0ABY4PE67</accession>
<name>A0ABY4PE67_9LACO</name>
<dbReference type="InterPro" id="IPR042007">
    <property type="entry name" value="Sortase_A"/>
</dbReference>
<keyword evidence="2" id="KW-0378">Hydrolase</keyword>
<dbReference type="InterPro" id="IPR023365">
    <property type="entry name" value="Sortase_dom-sf"/>
</dbReference>
<keyword evidence="1" id="KW-0645">Protease</keyword>
<dbReference type="Pfam" id="PF04203">
    <property type="entry name" value="Sortase"/>
    <property type="match status" value="1"/>
</dbReference>
<dbReference type="EMBL" id="CP093365">
    <property type="protein sequence ID" value="UQS84079.1"/>
    <property type="molecule type" value="Genomic_DNA"/>
</dbReference>
<dbReference type="Proteomes" id="UP000831947">
    <property type="component" value="Chromosome"/>
</dbReference>
<evidence type="ECO:0000313" key="5">
    <source>
        <dbReference type="EMBL" id="UQS84079.1"/>
    </source>
</evidence>
<evidence type="ECO:0000256" key="3">
    <source>
        <dbReference type="ARBA" id="ARBA00022807"/>
    </source>
</evidence>
<reference evidence="5 6" key="1">
    <citation type="journal article" date="2022" name="Int. J. Syst. Evol. Microbiol.">
        <title>Apilactobacillus apisilvae sp. nov., Nicolia spurrieriana gen. nov. sp. nov., Bombilactobacillus folatiphilus sp. nov. and Bombilactobacillus thymidiniphilus sp. nov., four new lactic acid bacterial isolates from stingless bees Tetragonula carbonaria and Austroplebeia australis.</title>
        <authorList>
            <person name="Oliphant S.A."/>
            <person name="Watson-Haigh N.S."/>
            <person name="Sumby K.M."/>
            <person name="Gardner J."/>
            <person name="Groom S."/>
            <person name="Jiranek V."/>
        </authorList>
    </citation>
    <scope>NUCLEOTIDE SEQUENCE [LARGE SCALE GENOMIC DNA]</scope>
    <source>
        <strain evidence="5 6">SG4_A1</strain>
    </source>
</reference>
<dbReference type="InterPro" id="IPR005754">
    <property type="entry name" value="Sortase"/>
</dbReference>
<keyword evidence="4" id="KW-0472">Membrane</keyword>
<keyword evidence="6" id="KW-1185">Reference proteome</keyword>
<keyword evidence="4" id="KW-0812">Transmembrane</keyword>
<dbReference type="RefSeq" id="WP_249513263.1">
    <property type="nucleotide sequence ID" value="NZ_CP093365.1"/>
</dbReference>
<dbReference type="SUPFAM" id="SSF63817">
    <property type="entry name" value="Sortase"/>
    <property type="match status" value="1"/>
</dbReference>
<organism evidence="5 6">
    <name type="scientific">Bombilactobacillus thymidiniphilus</name>
    <dbReference type="NCBI Taxonomy" id="2923363"/>
    <lineage>
        <taxon>Bacteria</taxon>
        <taxon>Bacillati</taxon>
        <taxon>Bacillota</taxon>
        <taxon>Bacilli</taxon>
        <taxon>Lactobacillales</taxon>
        <taxon>Lactobacillaceae</taxon>
        <taxon>Bombilactobacillus</taxon>
    </lineage>
</organism>
<keyword evidence="3" id="KW-0788">Thiol protease</keyword>
<dbReference type="Gene3D" id="2.40.260.10">
    <property type="entry name" value="Sortase"/>
    <property type="match status" value="1"/>
</dbReference>
<sequence length="236" mass="26550">MKKKSLEYVLYGILICLSLFLIGYGILSTSWGHSMIMNHFIAESMQTDQAKELERNQKKQTSFNAKVVQPVTTQNLLRAYNNSKDVIGFMSIPSQKIKNPIFNGYGVNGDNILYGVATMKPNQEMGQRNYALAGHYMNNNTVFHNLHKVKKGAAVYLTDLHLIYKYRIVDKVGKLAPSKVSVINDKPFGSQLTMITCADYDKGIVQGSMRTMVRGELSGTEPVTKQRLKKCNLTIE</sequence>
<evidence type="ECO:0000313" key="6">
    <source>
        <dbReference type="Proteomes" id="UP000831947"/>
    </source>
</evidence>